<gene>
    <name evidence="6" type="ORF">DW839_05935</name>
</gene>
<dbReference type="Pfam" id="PF00149">
    <property type="entry name" value="Metallophos"/>
    <property type="match status" value="1"/>
</dbReference>
<dbReference type="AlphaFoldDB" id="A0A414AYB2"/>
<dbReference type="EMBL" id="QSHZ01000005">
    <property type="protein sequence ID" value="RHC57256.1"/>
    <property type="molecule type" value="Genomic_DNA"/>
</dbReference>
<keyword evidence="2" id="KW-0378">Hydrolase</keyword>
<accession>A0A414AYB2</accession>
<sequence>MIESGDDTWMATYRIYHAQAGSYLKLNDDAYRYGVATYNAEVNGTYIYTYCYQKEENWTTYNHDYYESQLRGGNYYFNDDRYFRVCLRRADGASIPADAGIHLDNILSFVSTYTEYQPKTLFADEIRDTATKVLKRKKKGKTLTLAVLADTHYVVGGCWEDSIYNIQAVHEQAGFDAVVHLGDITDGMVPRALTEEYVHNVMSGLQSVGTPVYMVQGNHDSNYFSGNPEVLDDEGQFDLYQAKLPSDVVRDGKSFWYYVDRPDLKLRLLFLASFDHREKVRYGFPEKELKWVERTLAETPDGYSVLVFAHVPPLPEIHYWSDKIRNGEELINILESHNRGGHRIMAYVHGHNHADQIYGKRDFPIISLGCNKCEYFMDKKPEGAIVYERKLETVSQDLWDVMVINPEENQIDFIRFGAGEDKHI</sequence>
<dbReference type="InterPro" id="IPR029052">
    <property type="entry name" value="Metallo-depent_PP-like"/>
</dbReference>
<dbReference type="InterPro" id="IPR050884">
    <property type="entry name" value="CNP_phosphodiesterase-III"/>
</dbReference>
<dbReference type="PANTHER" id="PTHR42988:SF2">
    <property type="entry name" value="CYCLIC NUCLEOTIDE PHOSPHODIESTERASE CBUA0032-RELATED"/>
    <property type="match status" value="1"/>
</dbReference>
<proteinExistence type="inferred from homology"/>
<evidence type="ECO:0000313" key="7">
    <source>
        <dbReference type="Proteomes" id="UP000283975"/>
    </source>
</evidence>
<keyword evidence="1" id="KW-0479">Metal-binding</keyword>
<dbReference type="GO" id="GO:0016787">
    <property type="term" value="F:hydrolase activity"/>
    <property type="evidence" value="ECO:0007669"/>
    <property type="project" value="UniProtKB-KW"/>
</dbReference>
<evidence type="ECO:0000256" key="1">
    <source>
        <dbReference type="ARBA" id="ARBA00022723"/>
    </source>
</evidence>
<evidence type="ECO:0000313" key="6">
    <source>
        <dbReference type="EMBL" id="RHC57256.1"/>
    </source>
</evidence>
<comment type="similarity">
    <text evidence="4">Belongs to the cyclic nucleotide phosphodiesterase class-III family.</text>
</comment>
<organism evidence="6 7">
    <name type="scientific">Enterocloster bolteae</name>
    <dbReference type="NCBI Taxonomy" id="208479"/>
    <lineage>
        <taxon>Bacteria</taxon>
        <taxon>Bacillati</taxon>
        <taxon>Bacillota</taxon>
        <taxon>Clostridia</taxon>
        <taxon>Lachnospirales</taxon>
        <taxon>Lachnospiraceae</taxon>
        <taxon>Enterocloster</taxon>
    </lineage>
</organism>
<evidence type="ECO:0000256" key="3">
    <source>
        <dbReference type="ARBA" id="ARBA00023004"/>
    </source>
</evidence>
<evidence type="ECO:0000256" key="2">
    <source>
        <dbReference type="ARBA" id="ARBA00022801"/>
    </source>
</evidence>
<feature type="domain" description="Calcineurin-like phosphoesterase" evidence="5">
    <location>
        <begin position="144"/>
        <end position="354"/>
    </location>
</feature>
<comment type="caution">
    <text evidence="6">The sequence shown here is derived from an EMBL/GenBank/DDBJ whole genome shotgun (WGS) entry which is preliminary data.</text>
</comment>
<dbReference type="GO" id="GO:0046872">
    <property type="term" value="F:metal ion binding"/>
    <property type="evidence" value="ECO:0007669"/>
    <property type="project" value="UniProtKB-KW"/>
</dbReference>
<dbReference type="SUPFAM" id="SSF56300">
    <property type="entry name" value="Metallo-dependent phosphatases"/>
    <property type="match status" value="1"/>
</dbReference>
<dbReference type="InterPro" id="IPR004843">
    <property type="entry name" value="Calcineurin-like_PHP"/>
</dbReference>
<protein>
    <recommendedName>
        <fullName evidence="5">Calcineurin-like phosphoesterase domain-containing protein</fullName>
    </recommendedName>
</protein>
<reference evidence="6 7" key="1">
    <citation type="submission" date="2018-08" db="EMBL/GenBank/DDBJ databases">
        <title>A genome reference for cultivated species of the human gut microbiota.</title>
        <authorList>
            <person name="Zou Y."/>
            <person name="Xue W."/>
            <person name="Luo G."/>
        </authorList>
    </citation>
    <scope>NUCLEOTIDE SEQUENCE [LARGE SCALE GENOMIC DNA]</scope>
    <source>
        <strain evidence="6 7">AM35-14</strain>
    </source>
</reference>
<dbReference type="Gene3D" id="3.60.21.10">
    <property type="match status" value="1"/>
</dbReference>
<dbReference type="Proteomes" id="UP000283975">
    <property type="component" value="Unassembled WGS sequence"/>
</dbReference>
<evidence type="ECO:0000259" key="5">
    <source>
        <dbReference type="Pfam" id="PF00149"/>
    </source>
</evidence>
<keyword evidence="3" id="KW-0408">Iron</keyword>
<evidence type="ECO:0000256" key="4">
    <source>
        <dbReference type="ARBA" id="ARBA00025742"/>
    </source>
</evidence>
<name>A0A414AYB2_9FIRM</name>
<dbReference type="PANTHER" id="PTHR42988">
    <property type="entry name" value="PHOSPHOHYDROLASE"/>
    <property type="match status" value="1"/>
</dbReference>